<evidence type="ECO:0000313" key="1">
    <source>
        <dbReference type="EMBL" id="KAJ3558542.1"/>
    </source>
</evidence>
<gene>
    <name evidence="1" type="ORF">NM688_g867</name>
</gene>
<protein>
    <submittedName>
        <fullName evidence="1">Uncharacterized protein</fullName>
    </submittedName>
</protein>
<evidence type="ECO:0000313" key="2">
    <source>
        <dbReference type="Proteomes" id="UP001148662"/>
    </source>
</evidence>
<organism evidence="1 2">
    <name type="scientific">Phlebia brevispora</name>
    <dbReference type="NCBI Taxonomy" id="194682"/>
    <lineage>
        <taxon>Eukaryota</taxon>
        <taxon>Fungi</taxon>
        <taxon>Dikarya</taxon>
        <taxon>Basidiomycota</taxon>
        <taxon>Agaricomycotina</taxon>
        <taxon>Agaricomycetes</taxon>
        <taxon>Polyporales</taxon>
        <taxon>Meruliaceae</taxon>
        <taxon>Phlebia</taxon>
    </lineage>
</organism>
<dbReference type="Proteomes" id="UP001148662">
    <property type="component" value="Unassembled WGS sequence"/>
</dbReference>
<reference evidence="1" key="1">
    <citation type="submission" date="2022-07" db="EMBL/GenBank/DDBJ databases">
        <title>Genome Sequence of Phlebia brevispora.</title>
        <authorList>
            <person name="Buettner E."/>
        </authorList>
    </citation>
    <scope>NUCLEOTIDE SEQUENCE</scope>
    <source>
        <strain evidence="1">MPL23</strain>
    </source>
</reference>
<sequence length="84" mass="7959">MAGAANPFRATMFTTAPGAPTGGFGGLSSAPTGGAFATGLNPTPTGLPGFGSNFGGGNAFGFGVPATSPSGQPQQQQNGQASLI</sequence>
<name>A0ACC1TD56_9APHY</name>
<proteinExistence type="predicted"/>
<accession>A0ACC1TD56</accession>
<keyword evidence="2" id="KW-1185">Reference proteome</keyword>
<dbReference type="EMBL" id="JANHOG010000082">
    <property type="protein sequence ID" value="KAJ3558542.1"/>
    <property type="molecule type" value="Genomic_DNA"/>
</dbReference>
<comment type="caution">
    <text evidence="1">The sequence shown here is derived from an EMBL/GenBank/DDBJ whole genome shotgun (WGS) entry which is preliminary data.</text>
</comment>